<evidence type="ECO:0000313" key="1">
    <source>
        <dbReference type="EMBL" id="GJS90578.1"/>
    </source>
</evidence>
<reference evidence="1" key="1">
    <citation type="journal article" date="2022" name="Int. J. Mol. Sci.">
        <title>Draft Genome of Tanacetum Coccineum: Genomic Comparison of Closely Related Tanacetum-Family Plants.</title>
        <authorList>
            <person name="Yamashiro T."/>
            <person name="Shiraishi A."/>
            <person name="Nakayama K."/>
            <person name="Satake H."/>
        </authorList>
    </citation>
    <scope>NUCLEOTIDE SEQUENCE</scope>
</reference>
<proteinExistence type="predicted"/>
<dbReference type="EMBL" id="BQNB010011438">
    <property type="protein sequence ID" value="GJS90578.1"/>
    <property type="molecule type" value="Genomic_DNA"/>
</dbReference>
<name>A0ABQ4ZP46_9ASTR</name>
<protein>
    <submittedName>
        <fullName evidence="1">Uncharacterized protein</fullName>
    </submittedName>
</protein>
<dbReference type="Proteomes" id="UP001151760">
    <property type="component" value="Unassembled WGS sequence"/>
</dbReference>
<keyword evidence="2" id="KW-1185">Reference proteome</keyword>
<comment type="caution">
    <text evidence="1">The sequence shown here is derived from an EMBL/GenBank/DDBJ whole genome shotgun (WGS) entry which is preliminary data.</text>
</comment>
<sequence>MAKEWWDAIKSRFVGKNDESKKMQKYILKQQFEGFSVSNTEGLHKGYDRFQSLLSQLEIHGAGLMNMNLEEMDLKWSGLSHDLNENGKRNFARECRIQGNLKITEEGCMNFGNKDGSKNWTGMWILSIWHIDWYKAYLAKFQEFNVALCFWIGGLACVFLQTATTDVSNKWHRRLENLRTRDVIEFCGSKMNNEGLQIRRIKLTYIGGQQEANHNAGTKDIIDAGDSEKEDESAQDCFVLPIWPSYSSTITLDLKTDEKREGPREEEQVLRVCNVITKTLETVVNVSPIPTSRIHSSHPSALILGDPTSAVQTRSKVNTSSGAHAFVSYVQSKRELPYGK</sequence>
<evidence type="ECO:0000313" key="2">
    <source>
        <dbReference type="Proteomes" id="UP001151760"/>
    </source>
</evidence>
<accession>A0ABQ4ZP46</accession>
<gene>
    <name evidence="1" type="ORF">Tco_0773214</name>
</gene>
<reference evidence="1" key="2">
    <citation type="submission" date="2022-01" db="EMBL/GenBank/DDBJ databases">
        <authorList>
            <person name="Yamashiro T."/>
            <person name="Shiraishi A."/>
            <person name="Satake H."/>
            <person name="Nakayama K."/>
        </authorList>
    </citation>
    <scope>NUCLEOTIDE SEQUENCE</scope>
</reference>
<organism evidence="1 2">
    <name type="scientific">Tanacetum coccineum</name>
    <dbReference type="NCBI Taxonomy" id="301880"/>
    <lineage>
        <taxon>Eukaryota</taxon>
        <taxon>Viridiplantae</taxon>
        <taxon>Streptophyta</taxon>
        <taxon>Embryophyta</taxon>
        <taxon>Tracheophyta</taxon>
        <taxon>Spermatophyta</taxon>
        <taxon>Magnoliopsida</taxon>
        <taxon>eudicotyledons</taxon>
        <taxon>Gunneridae</taxon>
        <taxon>Pentapetalae</taxon>
        <taxon>asterids</taxon>
        <taxon>campanulids</taxon>
        <taxon>Asterales</taxon>
        <taxon>Asteraceae</taxon>
        <taxon>Asteroideae</taxon>
        <taxon>Anthemideae</taxon>
        <taxon>Anthemidinae</taxon>
        <taxon>Tanacetum</taxon>
    </lineage>
</organism>